<gene>
    <name evidence="5" type="ORF">AFUS01_LOCUS11246</name>
</gene>
<comment type="similarity">
    <text evidence="3">Belongs to the glycosyltransferase 23 family.</text>
</comment>
<keyword evidence="1 3" id="KW-0328">Glycosyltransferase</keyword>
<evidence type="ECO:0000259" key="4">
    <source>
        <dbReference type="PROSITE" id="PS51659"/>
    </source>
</evidence>
<dbReference type="OrthoDB" id="2014825at2759"/>
<dbReference type="GO" id="GO:0006487">
    <property type="term" value="P:protein N-linked glycosylation"/>
    <property type="evidence" value="ECO:0007669"/>
    <property type="project" value="TreeGrafter"/>
</dbReference>
<sequence>VNAKLWTSGLLRTSNFKIQDTALLENYEKNFTFDASKPVIGIQVRRTDKKTEASHSYHSTEEYMQIAKTYFHILGNIQDPKTVFVASEDHTVLMSIRKKYKLPQWQILGYDSNQTLYSQKQRSSDSGLVSIIRDFNFLAKCDFVICGISSNVCRIVLETMATRHLKLKFYLFLYLQLKLTKEGMTNNCEFLGRNIALCLTPPGFARVYPSLVQVPATLVINFFKDGQFILWNPAVLVPAAAPHCVN</sequence>
<evidence type="ECO:0000256" key="1">
    <source>
        <dbReference type="ARBA" id="ARBA00022676"/>
    </source>
</evidence>
<dbReference type="GO" id="GO:0046921">
    <property type="term" value="F:alpha-(1-&gt;6)-fucosyltransferase activity"/>
    <property type="evidence" value="ECO:0007669"/>
    <property type="project" value="TreeGrafter"/>
</dbReference>
<name>A0A8J2NVN4_9HEXA</name>
<evidence type="ECO:0000313" key="6">
    <source>
        <dbReference type="Proteomes" id="UP000708208"/>
    </source>
</evidence>
<feature type="region of interest" description="Important for donor substrate binding" evidence="3">
    <location>
        <begin position="45"/>
        <end position="46"/>
    </location>
</feature>
<dbReference type="AlphaFoldDB" id="A0A8J2NVN4"/>
<evidence type="ECO:0000313" key="5">
    <source>
        <dbReference type="EMBL" id="CAG7722073.1"/>
    </source>
</evidence>
<dbReference type="PANTHER" id="PTHR13132">
    <property type="entry name" value="ALPHA- 1,6 -FUCOSYLTRANSFERASE"/>
    <property type="match status" value="1"/>
</dbReference>
<keyword evidence="2 3" id="KW-0808">Transferase</keyword>
<dbReference type="EMBL" id="CAJVCH010085832">
    <property type="protein sequence ID" value="CAG7722073.1"/>
    <property type="molecule type" value="Genomic_DNA"/>
</dbReference>
<dbReference type="InterPro" id="IPR027350">
    <property type="entry name" value="GT23_dom"/>
</dbReference>
<dbReference type="PROSITE" id="PS51659">
    <property type="entry name" value="GT23"/>
    <property type="match status" value="1"/>
</dbReference>
<keyword evidence="6" id="KW-1185">Reference proteome</keyword>
<evidence type="ECO:0000256" key="3">
    <source>
        <dbReference type="PROSITE-ProRule" id="PRU00992"/>
    </source>
</evidence>
<dbReference type="InterPro" id="IPR045573">
    <property type="entry name" value="Fut8_N_cat"/>
</dbReference>
<evidence type="ECO:0000256" key="2">
    <source>
        <dbReference type="ARBA" id="ARBA00022679"/>
    </source>
</evidence>
<comment type="caution">
    <text evidence="5">The sequence shown here is derived from an EMBL/GenBank/DDBJ whole genome shotgun (WGS) entry which is preliminary data.</text>
</comment>
<protein>
    <recommendedName>
        <fullName evidence="4">GT23 domain-containing protein</fullName>
    </recommendedName>
</protein>
<organism evidence="5 6">
    <name type="scientific">Allacma fusca</name>
    <dbReference type="NCBI Taxonomy" id="39272"/>
    <lineage>
        <taxon>Eukaryota</taxon>
        <taxon>Metazoa</taxon>
        <taxon>Ecdysozoa</taxon>
        <taxon>Arthropoda</taxon>
        <taxon>Hexapoda</taxon>
        <taxon>Collembola</taxon>
        <taxon>Symphypleona</taxon>
        <taxon>Sminthuridae</taxon>
        <taxon>Allacma</taxon>
    </lineage>
</organism>
<dbReference type="Proteomes" id="UP000708208">
    <property type="component" value="Unassembled WGS sequence"/>
</dbReference>
<reference evidence="5" key="1">
    <citation type="submission" date="2021-06" db="EMBL/GenBank/DDBJ databases">
        <authorList>
            <person name="Hodson N. C."/>
            <person name="Mongue J. A."/>
            <person name="Jaron S. K."/>
        </authorList>
    </citation>
    <scope>NUCLEOTIDE SEQUENCE</scope>
</reference>
<proteinExistence type="inferred from homology"/>
<dbReference type="PANTHER" id="PTHR13132:SF29">
    <property type="entry name" value="ALPHA-(1,6)-FUCOSYLTRANSFERASE"/>
    <property type="match status" value="1"/>
</dbReference>
<feature type="domain" description="GT23" evidence="4">
    <location>
        <begin position="1"/>
        <end position="174"/>
    </location>
</feature>
<accession>A0A8J2NVN4</accession>
<dbReference type="Pfam" id="PF19745">
    <property type="entry name" value="FUT8_N_cat"/>
    <property type="match status" value="1"/>
</dbReference>
<feature type="non-terminal residue" evidence="5">
    <location>
        <position position="1"/>
    </location>
</feature>